<sequence length="180" mass="19572">MNLRISTLRVLRLCVVAVLVTSPFAVSLAQQGGNLPANGNGPYGGDPGMMGGCDGDCMGAGMMDSGMGGPGMMGGNGYGCGVDHAGWDPGLKLSHDQQTRMNAIVDQSRKDRWLLMGKMLDEQSTLRDLYASPKRDQAAIDASYATMRDLRKQMYGIAADEHKRIDALLTREQRERLREY</sequence>
<organism evidence="2 3">
    <name type="scientific">Paraburkholderia lycopersici</name>
    <dbReference type="NCBI Taxonomy" id="416944"/>
    <lineage>
        <taxon>Bacteria</taxon>
        <taxon>Pseudomonadati</taxon>
        <taxon>Pseudomonadota</taxon>
        <taxon>Betaproteobacteria</taxon>
        <taxon>Burkholderiales</taxon>
        <taxon>Burkholderiaceae</taxon>
        <taxon>Paraburkholderia</taxon>
    </lineage>
</organism>
<keyword evidence="1" id="KW-0732">Signal</keyword>
<dbReference type="Proteomes" id="UP000198908">
    <property type="component" value="Unassembled WGS sequence"/>
</dbReference>
<dbReference type="STRING" id="416944.SAMN05421548_14916"/>
<dbReference type="Gene3D" id="1.20.120.1490">
    <property type="match status" value="1"/>
</dbReference>
<dbReference type="EMBL" id="FMYQ01000049">
    <property type="protein sequence ID" value="SDE44243.1"/>
    <property type="molecule type" value="Genomic_DNA"/>
</dbReference>
<keyword evidence="3" id="KW-1185">Reference proteome</keyword>
<proteinExistence type="predicted"/>
<gene>
    <name evidence="2" type="ORF">SAMN05421548_14916</name>
</gene>
<feature type="chain" id="PRO_5011432176" evidence="1">
    <location>
        <begin position="30"/>
        <end position="180"/>
    </location>
</feature>
<dbReference type="AlphaFoldDB" id="A0A1G7CYD1"/>
<feature type="signal peptide" evidence="1">
    <location>
        <begin position="1"/>
        <end position="29"/>
    </location>
</feature>
<dbReference type="CDD" id="cd09916">
    <property type="entry name" value="CpxP_like"/>
    <property type="match status" value="1"/>
</dbReference>
<dbReference type="GO" id="GO:0042597">
    <property type="term" value="C:periplasmic space"/>
    <property type="evidence" value="ECO:0007669"/>
    <property type="project" value="InterPro"/>
</dbReference>
<accession>A0A1G7CYD1</accession>
<evidence type="ECO:0000256" key="1">
    <source>
        <dbReference type="SAM" id="SignalP"/>
    </source>
</evidence>
<evidence type="ECO:0000313" key="3">
    <source>
        <dbReference type="Proteomes" id="UP000198908"/>
    </source>
</evidence>
<dbReference type="InterPro" id="IPR012899">
    <property type="entry name" value="LTXXQ"/>
</dbReference>
<dbReference type="Pfam" id="PF07813">
    <property type="entry name" value="LTXXQ"/>
    <property type="match status" value="1"/>
</dbReference>
<name>A0A1G7CYD1_9BURK</name>
<evidence type="ECO:0000313" key="2">
    <source>
        <dbReference type="EMBL" id="SDE44243.1"/>
    </source>
</evidence>
<protein>
    <submittedName>
        <fullName evidence="2">LTXXQ motif family protein</fullName>
    </submittedName>
</protein>
<dbReference type="RefSeq" id="WP_176929255.1">
    <property type="nucleotide sequence ID" value="NZ_FMYQ01000049.1"/>
</dbReference>
<reference evidence="3" key="1">
    <citation type="submission" date="2016-09" db="EMBL/GenBank/DDBJ databases">
        <authorList>
            <person name="Varghese N."/>
            <person name="Submissions S."/>
        </authorList>
    </citation>
    <scope>NUCLEOTIDE SEQUENCE [LARGE SCALE GENOMIC DNA]</scope>
    <source>
        <strain evidence="3">TNe-862</strain>
    </source>
</reference>